<proteinExistence type="predicted"/>
<reference evidence="2 3" key="1">
    <citation type="submission" date="2021-02" db="EMBL/GenBank/DDBJ databases">
        <title>De Novo genome assembly of isolated myxobacteria.</title>
        <authorList>
            <person name="Stevens D.C."/>
        </authorList>
    </citation>
    <scope>NUCLEOTIDE SEQUENCE [LARGE SCALE GENOMIC DNA]</scope>
    <source>
        <strain evidence="2 3">SCHIC003</strain>
    </source>
</reference>
<organism evidence="2 3">
    <name type="scientific">Myxococcus landrumensis</name>
    <dbReference type="NCBI Taxonomy" id="2813577"/>
    <lineage>
        <taxon>Bacteria</taxon>
        <taxon>Pseudomonadati</taxon>
        <taxon>Myxococcota</taxon>
        <taxon>Myxococcia</taxon>
        <taxon>Myxococcales</taxon>
        <taxon>Cystobacterineae</taxon>
        <taxon>Myxococcaceae</taxon>
        <taxon>Myxococcus</taxon>
    </lineage>
</organism>
<accession>A0ABX7N610</accession>
<dbReference type="Proteomes" id="UP000663090">
    <property type="component" value="Chromosome"/>
</dbReference>
<feature type="region of interest" description="Disordered" evidence="1">
    <location>
        <begin position="68"/>
        <end position="111"/>
    </location>
</feature>
<evidence type="ECO:0000256" key="1">
    <source>
        <dbReference type="SAM" id="MobiDB-lite"/>
    </source>
</evidence>
<dbReference type="EMBL" id="CP071091">
    <property type="protein sequence ID" value="QSQ14165.1"/>
    <property type="molecule type" value="Genomic_DNA"/>
</dbReference>
<feature type="compositionally biased region" description="Basic residues" evidence="1">
    <location>
        <begin position="69"/>
        <end position="78"/>
    </location>
</feature>
<keyword evidence="3" id="KW-1185">Reference proteome</keyword>
<sequence>MNPKGTRLLSVSAALMGLLGGAAPSGLLVPGIELQFAQPTWRRRDEEDSREELLLVVPPTSGQILLAGHRSHRSHSSHSSHYSGSRSRSRSYGGGGYYVPDSEPAPPPPPPKPASVFFVAYPGGRIFVDNKPAGLDVTGVMKLAAGKHTVRIENQYIGTTTVEVELVAGQTGNVTIEW</sequence>
<protein>
    <recommendedName>
        <fullName evidence="4">PEGA domain-containing protein</fullName>
    </recommendedName>
</protein>
<evidence type="ECO:0000313" key="3">
    <source>
        <dbReference type="Proteomes" id="UP000663090"/>
    </source>
</evidence>
<name>A0ABX7N610_9BACT</name>
<evidence type="ECO:0000313" key="2">
    <source>
        <dbReference type="EMBL" id="QSQ14165.1"/>
    </source>
</evidence>
<dbReference type="RefSeq" id="WP_206715959.1">
    <property type="nucleotide sequence ID" value="NZ_CP071091.1"/>
</dbReference>
<evidence type="ECO:0008006" key="4">
    <source>
        <dbReference type="Google" id="ProtNLM"/>
    </source>
</evidence>
<gene>
    <name evidence="2" type="ORF">JY572_38630</name>
</gene>